<protein>
    <recommendedName>
        <fullName evidence="1">Helix-turn-helix domain-containing protein</fullName>
    </recommendedName>
</protein>
<organism evidence="2 3">
    <name type="scientific">Novosphingobium resinovorum</name>
    <dbReference type="NCBI Taxonomy" id="158500"/>
    <lineage>
        <taxon>Bacteria</taxon>
        <taxon>Pseudomonadati</taxon>
        <taxon>Pseudomonadota</taxon>
        <taxon>Alphaproteobacteria</taxon>
        <taxon>Sphingomonadales</taxon>
        <taxon>Sphingomonadaceae</taxon>
        <taxon>Novosphingobium</taxon>
    </lineage>
</organism>
<name>A0A031JUQ1_9SPHN</name>
<dbReference type="EMBL" id="JFYZ01000012">
    <property type="protein sequence ID" value="EZP81486.1"/>
    <property type="molecule type" value="Genomic_DNA"/>
</dbReference>
<comment type="caution">
    <text evidence="2">The sequence shown here is derived from an EMBL/GenBank/DDBJ whole genome shotgun (WGS) entry which is preliminary data.</text>
</comment>
<reference evidence="2 3" key="1">
    <citation type="submission" date="2014-03" db="EMBL/GenBank/DDBJ databases">
        <title>Whole genome sequence of Novosphingobium resinovorum KF1.</title>
        <authorList>
            <person name="Gan H.M."/>
            <person name="Gan H.Y."/>
            <person name="Chew T.H."/>
            <person name="Savka M.A."/>
        </authorList>
    </citation>
    <scope>NUCLEOTIDE SEQUENCE [LARGE SCALE GENOMIC DNA]</scope>
    <source>
        <strain evidence="2 3">KF1</strain>
    </source>
</reference>
<evidence type="ECO:0000259" key="1">
    <source>
        <dbReference type="Pfam" id="PF12728"/>
    </source>
</evidence>
<dbReference type="InterPro" id="IPR041657">
    <property type="entry name" value="HTH_17"/>
</dbReference>
<proteinExistence type="predicted"/>
<accession>A0A031JUQ1</accession>
<dbReference type="Pfam" id="PF12728">
    <property type="entry name" value="HTH_17"/>
    <property type="match status" value="1"/>
</dbReference>
<feature type="domain" description="Helix-turn-helix" evidence="1">
    <location>
        <begin position="12"/>
        <end position="54"/>
    </location>
</feature>
<dbReference type="RefSeq" id="WP_236727364.1">
    <property type="nucleotide sequence ID" value="NZ_JFYZ01000012.1"/>
</dbReference>
<dbReference type="eggNOG" id="ENOG5033GMZ">
    <property type="taxonomic scope" value="Bacteria"/>
</dbReference>
<gene>
    <name evidence="2" type="ORF">BV97_02704</name>
</gene>
<evidence type="ECO:0000313" key="2">
    <source>
        <dbReference type="EMBL" id="EZP81486.1"/>
    </source>
</evidence>
<sequence>MSVNFESAKSLAAKTGWPESRIRKLIASNQLRHVRIGRTVYLPEGAIDEFLETNMVEPRAVEAK</sequence>
<dbReference type="Proteomes" id="UP000024329">
    <property type="component" value="Unassembled WGS sequence"/>
</dbReference>
<dbReference type="AlphaFoldDB" id="A0A031JUQ1"/>
<dbReference type="PATRIC" id="fig|158500.4.peg.2766"/>
<evidence type="ECO:0000313" key="3">
    <source>
        <dbReference type="Proteomes" id="UP000024329"/>
    </source>
</evidence>